<dbReference type="SMART" id="SM00855">
    <property type="entry name" value="PGAM"/>
    <property type="match status" value="1"/>
</dbReference>
<dbReference type="GeneID" id="84898114"/>
<keyword evidence="2" id="KW-0413">Isomerase</keyword>
<protein>
    <submittedName>
        <fullName evidence="5">Phosphoglycerate mutase family protein</fullName>
    </submittedName>
</protein>
<organism evidence="5 6">
    <name type="scientific">Corynebacterium durum F0235</name>
    <dbReference type="NCBI Taxonomy" id="1035195"/>
    <lineage>
        <taxon>Bacteria</taxon>
        <taxon>Bacillati</taxon>
        <taxon>Actinomycetota</taxon>
        <taxon>Actinomycetes</taxon>
        <taxon>Mycobacteriales</taxon>
        <taxon>Corynebacteriaceae</taxon>
        <taxon>Corynebacterium</taxon>
    </lineage>
</organism>
<dbReference type="CDD" id="cd07067">
    <property type="entry name" value="HP_PGM_like"/>
    <property type="match status" value="1"/>
</dbReference>
<dbReference type="InterPro" id="IPR013078">
    <property type="entry name" value="His_Pase_superF_clade-1"/>
</dbReference>
<comment type="caution">
    <text evidence="5">The sequence shown here is derived from an EMBL/GenBank/DDBJ whole genome shotgun (WGS) entry which is preliminary data.</text>
</comment>
<keyword evidence="6" id="KW-1185">Reference proteome</keyword>
<sequence>MTLRLVLMRHGQTHSNLRRVIDTRPPGADLTEKGQQQALSAGAELAEMCGPRISEAYCSVAVRTQQTAERVVGAYEGILGLQPGDVPIAVTEGIHEIDLGELEGRDDHAAYEAYMENLAAWLRSDASAQAEGGETYLQLLDRYVPVLDALIADHEGRDTDLLVVSHGGAIRTVAAHAASVDPQVALDAYIANCQFVVLEPGGKPFGQWAVRYWAGHDVR</sequence>
<dbReference type="PROSITE" id="PS00175">
    <property type="entry name" value="PG_MUTASE"/>
    <property type="match status" value="1"/>
</dbReference>
<dbReference type="GO" id="GO:0005737">
    <property type="term" value="C:cytoplasm"/>
    <property type="evidence" value="ECO:0007669"/>
    <property type="project" value="TreeGrafter"/>
</dbReference>
<dbReference type="SUPFAM" id="SSF53254">
    <property type="entry name" value="Phosphoglycerate mutase-like"/>
    <property type="match status" value="1"/>
</dbReference>
<dbReference type="InterPro" id="IPR001345">
    <property type="entry name" value="PG/BPGM_mutase_AS"/>
</dbReference>
<evidence type="ECO:0000313" key="6">
    <source>
        <dbReference type="Proteomes" id="UP000010445"/>
    </source>
</evidence>
<dbReference type="PANTHER" id="PTHR48100:SF1">
    <property type="entry name" value="HISTIDINE PHOSPHATASE FAMILY PROTEIN-RELATED"/>
    <property type="match status" value="1"/>
</dbReference>
<feature type="binding site" evidence="4">
    <location>
        <position position="63"/>
    </location>
    <ligand>
        <name>substrate</name>
    </ligand>
</feature>
<dbReference type="STRING" id="1035195.HMPREF9997_02404"/>
<dbReference type="PANTHER" id="PTHR48100">
    <property type="entry name" value="BROAD-SPECIFICITY PHOSPHATASE YOR283W-RELATED"/>
    <property type="match status" value="1"/>
</dbReference>
<feature type="active site" description="Tele-phosphohistidine intermediate" evidence="3">
    <location>
        <position position="10"/>
    </location>
</feature>
<dbReference type="Gene3D" id="3.40.50.1240">
    <property type="entry name" value="Phosphoglycerate mutase-like"/>
    <property type="match status" value="1"/>
</dbReference>
<dbReference type="InterPro" id="IPR029033">
    <property type="entry name" value="His_PPase_superfam"/>
</dbReference>
<feature type="active site" description="Proton donor/acceptor" evidence="3">
    <location>
        <position position="96"/>
    </location>
</feature>
<evidence type="ECO:0000256" key="3">
    <source>
        <dbReference type="PIRSR" id="PIRSR613078-1"/>
    </source>
</evidence>
<dbReference type="RefSeq" id="WP_006062209.1">
    <property type="nucleotide sequence ID" value="NZ_KB290824.1"/>
</dbReference>
<dbReference type="PATRIC" id="fig|1035195.3.peg.2147"/>
<evidence type="ECO:0000256" key="1">
    <source>
        <dbReference type="ARBA" id="ARBA00023152"/>
    </source>
</evidence>
<name>L1MAR3_9CORY</name>
<dbReference type="GO" id="GO:0016791">
    <property type="term" value="F:phosphatase activity"/>
    <property type="evidence" value="ECO:0007669"/>
    <property type="project" value="TreeGrafter"/>
</dbReference>
<dbReference type="Pfam" id="PF00300">
    <property type="entry name" value="His_Phos_1"/>
    <property type="match status" value="1"/>
</dbReference>
<feature type="binding site" evidence="4">
    <location>
        <begin position="9"/>
        <end position="16"/>
    </location>
    <ligand>
        <name>substrate</name>
    </ligand>
</feature>
<dbReference type="InterPro" id="IPR050275">
    <property type="entry name" value="PGM_Phosphatase"/>
</dbReference>
<gene>
    <name evidence="5" type="ORF">HMPREF9997_02404</name>
</gene>
<dbReference type="OrthoDB" id="9793115at2"/>
<dbReference type="HOGENOM" id="CLU_033323_9_5_11"/>
<evidence type="ECO:0000256" key="4">
    <source>
        <dbReference type="PIRSR" id="PIRSR613078-2"/>
    </source>
</evidence>
<dbReference type="Proteomes" id="UP000010445">
    <property type="component" value="Unassembled WGS sequence"/>
</dbReference>
<reference evidence="5 6" key="1">
    <citation type="submission" date="2012-05" db="EMBL/GenBank/DDBJ databases">
        <authorList>
            <person name="Weinstock G."/>
            <person name="Sodergren E."/>
            <person name="Lobos E.A."/>
            <person name="Fulton L."/>
            <person name="Fulton R."/>
            <person name="Courtney L."/>
            <person name="Fronick C."/>
            <person name="O'Laughlin M."/>
            <person name="Godfrey J."/>
            <person name="Wilson R.M."/>
            <person name="Miner T."/>
            <person name="Farmer C."/>
            <person name="Delehaunty K."/>
            <person name="Cordes M."/>
            <person name="Minx P."/>
            <person name="Tomlinson C."/>
            <person name="Chen J."/>
            <person name="Wollam A."/>
            <person name="Pepin K.H."/>
            <person name="Bhonagiri V."/>
            <person name="Zhang X."/>
            <person name="Suruliraj S."/>
            <person name="Warren W."/>
            <person name="Mitreva M."/>
            <person name="Mardis E.R."/>
            <person name="Wilson R.K."/>
        </authorList>
    </citation>
    <scope>NUCLEOTIDE SEQUENCE [LARGE SCALE GENOMIC DNA]</scope>
    <source>
        <strain evidence="5 6">F0235</strain>
    </source>
</reference>
<dbReference type="EMBL" id="AMEM01000040">
    <property type="protein sequence ID" value="EKX88041.1"/>
    <property type="molecule type" value="Genomic_DNA"/>
</dbReference>
<evidence type="ECO:0000313" key="5">
    <source>
        <dbReference type="EMBL" id="EKX88041.1"/>
    </source>
</evidence>
<dbReference type="AlphaFoldDB" id="L1MAR3"/>
<proteinExistence type="predicted"/>
<accession>L1MAR3</accession>
<dbReference type="eggNOG" id="COG0406">
    <property type="taxonomic scope" value="Bacteria"/>
</dbReference>
<evidence type="ECO:0000256" key="2">
    <source>
        <dbReference type="ARBA" id="ARBA00023235"/>
    </source>
</evidence>
<keyword evidence="1" id="KW-0324">Glycolysis</keyword>